<organism evidence="3 4">
    <name type="scientific">Pseudocohnilembus persalinus</name>
    <name type="common">Ciliate</name>
    <dbReference type="NCBI Taxonomy" id="266149"/>
    <lineage>
        <taxon>Eukaryota</taxon>
        <taxon>Sar</taxon>
        <taxon>Alveolata</taxon>
        <taxon>Ciliophora</taxon>
        <taxon>Intramacronucleata</taxon>
        <taxon>Oligohymenophorea</taxon>
        <taxon>Scuticociliatia</taxon>
        <taxon>Philasterida</taxon>
        <taxon>Pseudocohnilembidae</taxon>
        <taxon>Pseudocohnilembus</taxon>
    </lineage>
</organism>
<reference evidence="3 4" key="1">
    <citation type="journal article" date="2015" name="Sci. Rep.">
        <title>Genome of the facultative scuticociliatosis pathogen Pseudocohnilembus persalinus provides insight into its virulence through horizontal gene transfer.</title>
        <authorList>
            <person name="Xiong J."/>
            <person name="Wang G."/>
            <person name="Cheng J."/>
            <person name="Tian M."/>
            <person name="Pan X."/>
            <person name="Warren A."/>
            <person name="Jiang C."/>
            <person name="Yuan D."/>
            <person name="Miao W."/>
        </authorList>
    </citation>
    <scope>NUCLEOTIDE SEQUENCE [LARGE SCALE GENOMIC DNA]</scope>
    <source>
        <strain evidence="3">36N120E</strain>
    </source>
</reference>
<feature type="transmembrane region" description="Helical" evidence="2">
    <location>
        <begin position="153"/>
        <end position="169"/>
    </location>
</feature>
<evidence type="ECO:0000256" key="1">
    <source>
        <dbReference type="SAM" id="MobiDB-lite"/>
    </source>
</evidence>
<gene>
    <name evidence="3" type="ORF">PPERSA_09109</name>
</gene>
<feature type="compositionally biased region" description="Low complexity" evidence="1">
    <location>
        <begin position="232"/>
        <end position="244"/>
    </location>
</feature>
<evidence type="ECO:0000313" key="3">
    <source>
        <dbReference type="EMBL" id="KRX06707.1"/>
    </source>
</evidence>
<dbReference type="Proteomes" id="UP000054937">
    <property type="component" value="Unassembled WGS sequence"/>
</dbReference>
<name>A0A0V0QWC1_PSEPJ</name>
<evidence type="ECO:0000256" key="2">
    <source>
        <dbReference type="SAM" id="Phobius"/>
    </source>
</evidence>
<feature type="transmembrane region" description="Helical" evidence="2">
    <location>
        <begin position="111"/>
        <end position="133"/>
    </location>
</feature>
<keyword evidence="4" id="KW-1185">Reference proteome</keyword>
<dbReference type="AlphaFoldDB" id="A0A0V0QWC1"/>
<keyword evidence="2" id="KW-0472">Membrane</keyword>
<dbReference type="EMBL" id="LDAU01000092">
    <property type="protein sequence ID" value="KRX06707.1"/>
    <property type="molecule type" value="Genomic_DNA"/>
</dbReference>
<accession>A0A0V0QWC1</accession>
<keyword evidence="2" id="KW-0812">Transmembrane</keyword>
<dbReference type="InParanoid" id="A0A0V0QWC1"/>
<proteinExistence type="predicted"/>
<keyword evidence="2" id="KW-1133">Transmembrane helix</keyword>
<evidence type="ECO:0000313" key="4">
    <source>
        <dbReference type="Proteomes" id="UP000054937"/>
    </source>
</evidence>
<sequence>MAQFFTGFSYPYIFSICGQALSSSSIVALYLLPKNVIQDPVSSFPVVETTGPRAVAYVLGTLGISWQFLPGLEYLDTGDILINGALTFSYWKISQLIAMNFRYKNLPATNVFLSGMIVTLFFTSQAKIIPWVLVSSLFCSTIKDDFYQANPDYLFYSLLCMIVVINIYNQQFFQVIEWTKQEEVENQMIENQENNEQQILKQNELKEQEKVIENGKNKENQKQQYEEENSKTKQTNKNQLNNTKPPSKKSDS</sequence>
<feature type="region of interest" description="Disordered" evidence="1">
    <location>
        <begin position="210"/>
        <end position="252"/>
    </location>
</feature>
<feature type="compositionally biased region" description="Basic and acidic residues" evidence="1">
    <location>
        <begin position="210"/>
        <end position="231"/>
    </location>
</feature>
<feature type="transmembrane region" description="Helical" evidence="2">
    <location>
        <begin position="12"/>
        <end position="33"/>
    </location>
</feature>
<comment type="caution">
    <text evidence="3">The sequence shown here is derived from an EMBL/GenBank/DDBJ whole genome shotgun (WGS) entry which is preliminary data.</text>
</comment>
<protein>
    <submittedName>
        <fullName evidence="3">Uncharacterized protein</fullName>
    </submittedName>
</protein>